<keyword evidence="3" id="KW-1185">Reference proteome</keyword>
<sequence>MQPGDRLLSMREVEGMTSAKKSWIYDRIGRGQFPRPIRLCASRRVAWSERAIQAWITAQGTHAPAAQDAAATAPATPPATPAAR</sequence>
<proteinExistence type="predicted"/>
<name>A0A014MEZ5_9BURK</name>
<evidence type="ECO:0000313" key="2">
    <source>
        <dbReference type="EMBL" id="EXU80291.1"/>
    </source>
</evidence>
<dbReference type="PATRIC" id="fig|1457173.3.peg.1659"/>
<keyword evidence="2" id="KW-0238">DNA-binding</keyword>
<dbReference type="Pfam" id="PF05930">
    <property type="entry name" value="Phage_AlpA"/>
    <property type="match status" value="1"/>
</dbReference>
<comment type="caution">
    <text evidence="2">The sequence shown here is derived from an EMBL/GenBank/DDBJ whole genome shotgun (WGS) entry which is preliminary data.</text>
</comment>
<evidence type="ECO:0000256" key="1">
    <source>
        <dbReference type="SAM" id="MobiDB-lite"/>
    </source>
</evidence>
<dbReference type="InterPro" id="IPR010260">
    <property type="entry name" value="AlpA"/>
</dbReference>
<dbReference type="GO" id="GO:0003677">
    <property type="term" value="F:DNA binding"/>
    <property type="evidence" value="ECO:0007669"/>
    <property type="project" value="UniProtKB-KW"/>
</dbReference>
<dbReference type="InterPro" id="IPR052931">
    <property type="entry name" value="Prophage_regulatory_activator"/>
</dbReference>
<accession>A0A014MEZ5</accession>
<dbReference type="AlphaFoldDB" id="A0A014MEZ5"/>
<dbReference type="PANTHER" id="PTHR36154:SF1">
    <property type="entry name" value="DNA-BINDING TRANSCRIPTIONAL ACTIVATOR ALPA"/>
    <property type="match status" value="1"/>
</dbReference>
<dbReference type="Gene3D" id="1.10.238.160">
    <property type="match status" value="1"/>
</dbReference>
<protein>
    <submittedName>
        <fullName evidence="2">DNA-binding protein</fullName>
    </submittedName>
</protein>
<dbReference type="Proteomes" id="UP000020766">
    <property type="component" value="Unassembled WGS sequence"/>
</dbReference>
<dbReference type="EMBL" id="JBOK01000008">
    <property type="protein sequence ID" value="EXU80291.1"/>
    <property type="molecule type" value="Genomic_DNA"/>
</dbReference>
<gene>
    <name evidence="2" type="ORF">AX13_17080</name>
</gene>
<dbReference type="PANTHER" id="PTHR36154">
    <property type="entry name" value="DNA-BINDING TRANSCRIPTIONAL ACTIVATOR ALPA"/>
    <property type="match status" value="1"/>
</dbReference>
<evidence type="ECO:0000313" key="3">
    <source>
        <dbReference type="Proteomes" id="UP000020766"/>
    </source>
</evidence>
<feature type="region of interest" description="Disordered" evidence="1">
    <location>
        <begin position="62"/>
        <end position="84"/>
    </location>
</feature>
<organism evidence="2 3">
    <name type="scientific">Comamonas aquatica DA1877</name>
    <dbReference type="NCBI Taxonomy" id="1457173"/>
    <lineage>
        <taxon>Bacteria</taxon>
        <taxon>Pseudomonadati</taxon>
        <taxon>Pseudomonadota</taxon>
        <taxon>Betaproteobacteria</taxon>
        <taxon>Burkholderiales</taxon>
        <taxon>Comamonadaceae</taxon>
        <taxon>Comamonas</taxon>
    </lineage>
</organism>
<feature type="compositionally biased region" description="Pro residues" evidence="1">
    <location>
        <begin position="75"/>
        <end position="84"/>
    </location>
</feature>
<feature type="compositionally biased region" description="Low complexity" evidence="1">
    <location>
        <begin position="63"/>
        <end position="74"/>
    </location>
</feature>
<reference evidence="2 3" key="1">
    <citation type="submission" date="2014-01" db="EMBL/GenBank/DDBJ databases">
        <title>Interspecies Systems Biology Uncovers Metabolites Affecting C. elegans Gene Expression and Life History Traits.</title>
        <authorList>
            <person name="Watson E."/>
            <person name="Macneil L.T."/>
            <person name="Ritter A.D."/>
            <person name="Yilmaz L.S."/>
            <person name="Rosebrock A.P."/>
            <person name="Caudy A.A."/>
            <person name="Walhout A.J."/>
        </authorList>
    </citation>
    <scope>NUCLEOTIDE SEQUENCE [LARGE SCALE GENOMIC DNA]</scope>
    <source>
        <strain evidence="2 3">DA1877</strain>
    </source>
</reference>